<organism evidence="1">
    <name type="scientific">human gut metagenome</name>
    <dbReference type="NCBI Taxonomy" id="408170"/>
    <lineage>
        <taxon>unclassified sequences</taxon>
        <taxon>metagenomes</taxon>
        <taxon>organismal metagenomes</taxon>
    </lineage>
</organism>
<proteinExistence type="predicted"/>
<accession>W1XHD4</accession>
<comment type="caution">
    <text evidence="1">The sequence shown here is derived from an EMBL/GenBank/DDBJ whole genome shotgun (WGS) entry which is preliminary data.</text>
</comment>
<dbReference type="AlphaFoldDB" id="W1XHD4"/>
<gene>
    <name evidence="1" type="ORF">Q604_UNBC15724G0001</name>
</gene>
<name>W1XHD4_9ZZZZ</name>
<feature type="non-terminal residue" evidence="1">
    <location>
        <position position="25"/>
    </location>
</feature>
<protein>
    <submittedName>
        <fullName evidence="1">Uncharacterized protein</fullName>
    </submittedName>
</protein>
<dbReference type="EMBL" id="AZMM01015724">
    <property type="protein sequence ID" value="ETJ29753.1"/>
    <property type="molecule type" value="Genomic_DNA"/>
</dbReference>
<evidence type="ECO:0000313" key="1">
    <source>
        <dbReference type="EMBL" id="ETJ29753.1"/>
    </source>
</evidence>
<reference evidence="1" key="1">
    <citation type="submission" date="2013-12" db="EMBL/GenBank/DDBJ databases">
        <title>A Varibaculum cambriense genome reconstructed from a premature infant gut community with otherwise low bacterial novelty that shifts toward anaerobic metabolism during the third week of life.</title>
        <authorList>
            <person name="Brown C.T."/>
            <person name="Sharon I."/>
            <person name="Thomas B.C."/>
            <person name="Castelle C.J."/>
            <person name="Morowitz M.J."/>
            <person name="Banfield J.F."/>
        </authorList>
    </citation>
    <scope>NUCLEOTIDE SEQUENCE</scope>
</reference>
<sequence>MFDFKAQLKILPDKPGVYLMKNSLG</sequence>